<evidence type="ECO:0000256" key="1">
    <source>
        <dbReference type="SAM" id="SignalP"/>
    </source>
</evidence>
<gene>
    <name evidence="2" type="ORF">XNOV1_A018948</name>
</gene>
<dbReference type="EMBL" id="OY660871">
    <property type="protein sequence ID" value="CAJ1062661.1"/>
    <property type="molecule type" value="Genomic_DNA"/>
</dbReference>
<sequence length="173" mass="19150">MKVFVVLLLAVFTVGCNANPLYAGEPRPRIDVLIDIVKGYVRAAERTAEEIFKEFRKTEFWQILNEHLTEGADVAGRAVHQLPPNIKQALTIIALTGLGLARSADSGLYILKKRLEPYVEEVAPTTDEIASELTLGALQVTDLASPYIEQLAVEVNSYVQGILDHVYTLRENS</sequence>
<dbReference type="PROSITE" id="PS51257">
    <property type="entry name" value="PROKAR_LIPOPROTEIN"/>
    <property type="match status" value="1"/>
</dbReference>
<dbReference type="Proteomes" id="UP001178508">
    <property type="component" value="Chromosome 8"/>
</dbReference>
<organism evidence="2 3">
    <name type="scientific">Xyrichtys novacula</name>
    <name type="common">Pearly razorfish</name>
    <name type="synonym">Hemipteronotus novacula</name>
    <dbReference type="NCBI Taxonomy" id="13765"/>
    <lineage>
        <taxon>Eukaryota</taxon>
        <taxon>Metazoa</taxon>
        <taxon>Chordata</taxon>
        <taxon>Craniata</taxon>
        <taxon>Vertebrata</taxon>
        <taxon>Euteleostomi</taxon>
        <taxon>Actinopterygii</taxon>
        <taxon>Neopterygii</taxon>
        <taxon>Teleostei</taxon>
        <taxon>Neoteleostei</taxon>
        <taxon>Acanthomorphata</taxon>
        <taxon>Eupercaria</taxon>
        <taxon>Labriformes</taxon>
        <taxon>Labridae</taxon>
        <taxon>Xyrichtys</taxon>
    </lineage>
</organism>
<reference evidence="2" key="1">
    <citation type="submission" date="2023-08" db="EMBL/GenBank/DDBJ databases">
        <authorList>
            <person name="Alioto T."/>
            <person name="Alioto T."/>
            <person name="Gomez Garrido J."/>
        </authorList>
    </citation>
    <scope>NUCLEOTIDE SEQUENCE</scope>
</reference>
<dbReference type="Gene3D" id="1.20.120.20">
    <property type="entry name" value="Apolipoprotein"/>
    <property type="match status" value="1"/>
</dbReference>
<name>A0AAV1FMK9_XYRNO</name>
<accession>A0AAV1FMK9</accession>
<proteinExistence type="predicted"/>
<keyword evidence="3" id="KW-1185">Reference proteome</keyword>
<feature type="signal peptide" evidence="1">
    <location>
        <begin position="1"/>
        <end position="18"/>
    </location>
</feature>
<dbReference type="AlphaFoldDB" id="A0AAV1FMK9"/>
<protein>
    <submittedName>
        <fullName evidence="2">Apolipoprotein Eb-like</fullName>
    </submittedName>
</protein>
<evidence type="ECO:0000313" key="3">
    <source>
        <dbReference type="Proteomes" id="UP001178508"/>
    </source>
</evidence>
<keyword evidence="1" id="KW-0732">Signal</keyword>
<feature type="chain" id="PRO_5043494393" evidence="1">
    <location>
        <begin position="19"/>
        <end position="173"/>
    </location>
</feature>
<evidence type="ECO:0000313" key="2">
    <source>
        <dbReference type="EMBL" id="CAJ1062661.1"/>
    </source>
</evidence>
<dbReference type="SUPFAM" id="SSF47162">
    <property type="entry name" value="Apolipoprotein"/>
    <property type="match status" value="1"/>
</dbReference>